<dbReference type="Proteomes" id="UP001256673">
    <property type="component" value="Unassembled WGS sequence"/>
</dbReference>
<feature type="transmembrane region" description="Helical" evidence="6">
    <location>
        <begin position="41"/>
        <end position="61"/>
    </location>
</feature>
<evidence type="ECO:0000313" key="9">
    <source>
        <dbReference type="Proteomes" id="UP001256673"/>
    </source>
</evidence>
<evidence type="ECO:0000256" key="4">
    <source>
        <dbReference type="ARBA" id="ARBA00022989"/>
    </source>
</evidence>
<protein>
    <submittedName>
        <fullName evidence="8">PLDc N-terminal domain-containing protein</fullName>
    </submittedName>
</protein>
<keyword evidence="5 6" id="KW-0472">Membrane</keyword>
<keyword evidence="3 6" id="KW-0812">Transmembrane</keyword>
<dbReference type="InterPro" id="IPR027379">
    <property type="entry name" value="CLS_N"/>
</dbReference>
<evidence type="ECO:0000256" key="3">
    <source>
        <dbReference type="ARBA" id="ARBA00022692"/>
    </source>
</evidence>
<evidence type="ECO:0000313" key="8">
    <source>
        <dbReference type="EMBL" id="MDU0327484.1"/>
    </source>
</evidence>
<feature type="domain" description="Cardiolipin synthase N-terminal" evidence="7">
    <location>
        <begin position="21"/>
        <end position="58"/>
    </location>
</feature>
<comment type="caution">
    <text evidence="8">The sequence shown here is derived from an EMBL/GenBank/DDBJ whole genome shotgun (WGS) entry which is preliminary data.</text>
</comment>
<evidence type="ECO:0000259" key="7">
    <source>
        <dbReference type="Pfam" id="PF13396"/>
    </source>
</evidence>
<accession>A0ABU3RXE9</accession>
<organism evidence="8 9">
    <name type="scientific">Microbacterium algihabitans</name>
    <dbReference type="NCBI Taxonomy" id="3075992"/>
    <lineage>
        <taxon>Bacteria</taxon>
        <taxon>Bacillati</taxon>
        <taxon>Actinomycetota</taxon>
        <taxon>Actinomycetes</taxon>
        <taxon>Micrococcales</taxon>
        <taxon>Microbacteriaceae</taxon>
        <taxon>Microbacterium</taxon>
    </lineage>
</organism>
<keyword evidence="9" id="KW-1185">Reference proteome</keyword>
<evidence type="ECO:0000256" key="6">
    <source>
        <dbReference type="SAM" id="Phobius"/>
    </source>
</evidence>
<name>A0ABU3RXE9_9MICO</name>
<dbReference type="Pfam" id="PF13396">
    <property type="entry name" value="PLDc_N"/>
    <property type="match status" value="1"/>
</dbReference>
<sequence>MIVTSMSSQIVLAVFALVYAASVLAAVVAVRDPHASVGLKAAWATALLLLPPVGLVAWEAARVVDHRATIRPLSAVDRTAYLADRAAHVASGSARV</sequence>
<keyword evidence="4 6" id="KW-1133">Transmembrane helix</keyword>
<evidence type="ECO:0000256" key="1">
    <source>
        <dbReference type="ARBA" id="ARBA00004651"/>
    </source>
</evidence>
<dbReference type="EMBL" id="JAWDIU010000004">
    <property type="protein sequence ID" value="MDU0327484.1"/>
    <property type="molecule type" value="Genomic_DNA"/>
</dbReference>
<proteinExistence type="predicted"/>
<dbReference type="RefSeq" id="WP_144834646.1">
    <property type="nucleotide sequence ID" value="NZ_JAWDIU010000004.1"/>
</dbReference>
<keyword evidence="2" id="KW-1003">Cell membrane</keyword>
<evidence type="ECO:0000256" key="2">
    <source>
        <dbReference type="ARBA" id="ARBA00022475"/>
    </source>
</evidence>
<evidence type="ECO:0000256" key="5">
    <source>
        <dbReference type="ARBA" id="ARBA00023136"/>
    </source>
</evidence>
<gene>
    <name evidence="8" type="ORF">RWH43_12030</name>
</gene>
<comment type="subcellular location">
    <subcellularLocation>
        <location evidence="1">Cell membrane</location>
        <topology evidence="1">Multi-pass membrane protein</topology>
    </subcellularLocation>
</comment>
<reference evidence="8 9" key="1">
    <citation type="submission" date="2023-09" db="EMBL/GenBank/DDBJ databases">
        <title>Microbacterium fusihabitans sp. nov., Microbacterium phycihabitans sp. nov., and Microbacterium cervinum sp. nov., isolated from dried seaweeds of beach.</title>
        <authorList>
            <person name="Lee S.D."/>
        </authorList>
    </citation>
    <scope>NUCLEOTIDE SEQUENCE [LARGE SCALE GENOMIC DNA]</scope>
    <source>
        <strain evidence="8 9">KSW2-21</strain>
    </source>
</reference>